<reference evidence="1" key="1">
    <citation type="journal article" date="2013" name="J. Virol.">
        <title>New Insights into the Evolution of Entomopoxvirinae from the Complete Genome Sequences of Four Entomopoxviruses Infecting Adoxophyes honmai, Choristoneura biennis, Choristoneura rosaceana, and Mythimna separata.</title>
        <authorList>
            <person name="Theze J."/>
            <person name="Takatsuka J."/>
            <person name="Li Z."/>
            <person name="Gallais J."/>
            <person name="Doucet D."/>
            <person name="Arif B."/>
            <person name="Nakai M."/>
            <person name="Herniou E.A."/>
        </authorList>
    </citation>
    <scope>NUCLEOTIDE SEQUENCE</scope>
    <source>
        <strain evidence="1">Tokyo</strain>
    </source>
</reference>
<name>A0A916KPP6_9POXV</name>
<protein>
    <submittedName>
        <fullName evidence="1">Uncharacterized protein</fullName>
    </submittedName>
</protein>
<dbReference type="KEGG" id="vg:15614133"/>
<proteinExistence type="predicted"/>
<dbReference type="RefSeq" id="YP_008004027.1">
    <property type="nucleotide sequence ID" value="NC_021247.1"/>
</dbReference>
<dbReference type="OrthoDB" id="39064at10239"/>
<evidence type="ECO:0000313" key="2">
    <source>
        <dbReference type="Proteomes" id="UP000792575"/>
    </source>
</evidence>
<organism evidence="1 2">
    <name type="scientific">Adoxophyes honmai entomopoxvirus 'L'</name>
    <dbReference type="NCBI Taxonomy" id="1293540"/>
    <lineage>
        <taxon>Viruses</taxon>
        <taxon>Varidnaviria</taxon>
        <taxon>Bamfordvirae</taxon>
        <taxon>Nucleocytoviricota</taxon>
        <taxon>Pokkesviricetes</taxon>
        <taxon>Chitovirales</taxon>
        <taxon>Poxviridae</taxon>
        <taxon>Entomopoxvirinae</taxon>
        <taxon>Betaentomopoxvirus</taxon>
        <taxon>Betaentomopoxvirus ahonmai</taxon>
    </lineage>
</organism>
<keyword evidence="2" id="KW-1185">Reference proteome</keyword>
<dbReference type="Proteomes" id="UP000792575">
    <property type="component" value="Genome"/>
</dbReference>
<accession>A0A916KPP6</accession>
<sequence length="162" mass="19698">MNHIENIENSNNIFYLSCVYNNYKKQIKNKKLLKKFNKLYKSHTEIINILKYNNTYYDELKEIDKKIYCNIYLLKLKYGLMLEKNIINILGYVTIITHIMNTFYNYNIDNNIFLKSIFNNISGDDDNYIEYINNYRMYTIHIIDTVLDNNIEHDLTKYRVIK</sequence>
<dbReference type="EMBL" id="HF679131">
    <property type="protein sequence ID" value="CCU55525.1"/>
    <property type="molecule type" value="Genomic_DNA"/>
</dbReference>
<dbReference type="GeneID" id="15614133"/>
<gene>
    <name evidence="1" type="ORF">AHEV_204</name>
</gene>
<evidence type="ECO:0000313" key="1">
    <source>
        <dbReference type="EMBL" id="CCU55525.1"/>
    </source>
</evidence>